<reference evidence="2 3" key="1">
    <citation type="submission" date="2021-03" db="EMBL/GenBank/DDBJ databases">
        <title>Assistant Professor.</title>
        <authorList>
            <person name="Huq M.A."/>
        </authorList>
    </citation>
    <scope>NUCLEOTIDE SEQUENCE [LARGE SCALE GENOMIC DNA]</scope>
    <source>
        <strain evidence="2 3">MAH-29</strain>
    </source>
</reference>
<dbReference type="Proteomes" id="UP000677244">
    <property type="component" value="Unassembled WGS sequence"/>
</dbReference>
<dbReference type="Pfam" id="PF05239">
    <property type="entry name" value="PRC"/>
    <property type="match status" value="1"/>
</dbReference>
<dbReference type="InterPro" id="IPR027275">
    <property type="entry name" value="PRC-brl_dom"/>
</dbReference>
<evidence type="ECO:0000313" key="2">
    <source>
        <dbReference type="EMBL" id="MBO9201701.1"/>
    </source>
</evidence>
<name>A0ABS3YX26_9BACT</name>
<comment type="caution">
    <text evidence="2">The sequence shown here is derived from an EMBL/GenBank/DDBJ whole genome shotgun (WGS) entry which is preliminary data.</text>
</comment>
<protein>
    <submittedName>
        <fullName evidence="2">PRC-barrel domain-containing protein</fullName>
    </submittedName>
</protein>
<sequence>MNTITLDNLTGTNHGKLYSNIPLKYLTALSIIGDKVRNDHGEHLGDIKDIMIDITTGKIEYYVIEFGGFLGIGIKYFAIPFALLQVDPDKKIFIFNQKKEALEKAPGFDIDHWPDTNIHLEQVHSYWSFMG</sequence>
<organism evidence="2 3">
    <name type="scientific">Niastella soli</name>
    <dbReference type="NCBI Taxonomy" id="2821487"/>
    <lineage>
        <taxon>Bacteria</taxon>
        <taxon>Pseudomonadati</taxon>
        <taxon>Bacteroidota</taxon>
        <taxon>Chitinophagia</taxon>
        <taxon>Chitinophagales</taxon>
        <taxon>Chitinophagaceae</taxon>
        <taxon>Niastella</taxon>
    </lineage>
</organism>
<accession>A0ABS3YX26</accession>
<keyword evidence="3" id="KW-1185">Reference proteome</keyword>
<dbReference type="RefSeq" id="WP_209139755.1">
    <property type="nucleotide sequence ID" value="NZ_JAGHKO010000004.1"/>
</dbReference>
<feature type="domain" description="PRC-barrel" evidence="1">
    <location>
        <begin position="30"/>
        <end position="101"/>
    </location>
</feature>
<dbReference type="InterPro" id="IPR011033">
    <property type="entry name" value="PRC_barrel-like_sf"/>
</dbReference>
<evidence type="ECO:0000313" key="3">
    <source>
        <dbReference type="Proteomes" id="UP000677244"/>
    </source>
</evidence>
<dbReference type="Gene3D" id="2.30.30.240">
    <property type="entry name" value="PRC-barrel domain"/>
    <property type="match status" value="1"/>
</dbReference>
<proteinExistence type="predicted"/>
<evidence type="ECO:0000259" key="1">
    <source>
        <dbReference type="Pfam" id="PF05239"/>
    </source>
</evidence>
<dbReference type="PANTHER" id="PTHR36505:SF1">
    <property type="entry name" value="BLR1072 PROTEIN"/>
    <property type="match status" value="1"/>
</dbReference>
<dbReference type="SUPFAM" id="SSF50346">
    <property type="entry name" value="PRC-barrel domain"/>
    <property type="match status" value="1"/>
</dbReference>
<dbReference type="EMBL" id="JAGHKO010000004">
    <property type="protein sequence ID" value="MBO9201701.1"/>
    <property type="molecule type" value="Genomic_DNA"/>
</dbReference>
<dbReference type="PANTHER" id="PTHR36505">
    <property type="entry name" value="BLR1072 PROTEIN"/>
    <property type="match status" value="1"/>
</dbReference>
<gene>
    <name evidence="2" type="ORF">J7I42_15570</name>
</gene>